<dbReference type="GO" id="GO:0020037">
    <property type="term" value="F:heme binding"/>
    <property type="evidence" value="ECO:0007669"/>
    <property type="project" value="InterPro"/>
</dbReference>
<dbReference type="InterPro" id="IPR044399">
    <property type="entry name" value="Mb-like_M"/>
</dbReference>
<dbReference type="InterPro" id="IPR012292">
    <property type="entry name" value="Globin/Proto"/>
</dbReference>
<reference evidence="3 4" key="1">
    <citation type="submission" date="2016-02" db="EMBL/GenBank/DDBJ databases">
        <title>Genome analysis of coral dinoflagellate symbionts highlights evolutionary adaptations to a symbiotic lifestyle.</title>
        <authorList>
            <person name="Aranda M."/>
            <person name="Li Y."/>
            <person name="Liew Y.J."/>
            <person name="Baumgarten S."/>
            <person name="Simakov O."/>
            <person name="Wilson M."/>
            <person name="Piel J."/>
            <person name="Ashoor H."/>
            <person name="Bougouffa S."/>
            <person name="Bajic V.B."/>
            <person name="Ryu T."/>
            <person name="Ravasi T."/>
            <person name="Bayer T."/>
            <person name="Micklem G."/>
            <person name="Kim H."/>
            <person name="Bhak J."/>
            <person name="Lajeunesse T.C."/>
            <person name="Voolstra C.R."/>
        </authorList>
    </citation>
    <scope>NUCLEOTIDE SEQUENCE [LARGE SCALE GENOMIC DNA]</scope>
    <source>
        <strain evidence="3 4">CCMP2467</strain>
    </source>
</reference>
<evidence type="ECO:0000259" key="2">
    <source>
        <dbReference type="Pfam" id="PF00042"/>
    </source>
</evidence>
<evidence type="ECO:0000256" key="1">
    <source>
        <dbReference type="SAM" id="MobiDB-lite"/>
    </source>
</evidence>
<organism evidence="3 4">
    <name type="scientific">Symbiodinium microadriaticum</name>
    <name type="common">Dinoflagellate</name>
    <name type="synonym">Zooxanthella microadriatica</name>
    <dbReference type="NCBI Taxonomy" id="2951"/>
    <lineage>
        <taxon>Eukaryota</taxon>
        <taxon>Sar</taxon>
        <taxon>Alveolata</taxon>
        <taxon>Dinophyceae</taxon>
        <taxon>Suessiales</taxon>
        <taxon>Symbiodiniaceae</taxon>
        <taxon>Symbiodinium</taxon>
    </lineage>
</organism>
<evidence type="ECO:0000313" key="3">
    <source>
        <dbReference type="EMBL" id="OLP87793.1"/>
    </source>
</evidence>
<evidence type="ECO:0000313" key="4">
    <source>
        <dbReference type="Proteomes" id="UP000186817"/>
    </source>
</evidence>
<name>A0A1Q9CXY0_SYMMI</name>
<keyword evidence="4" id="KW-1185">Reference proteome</keyword>
<dbReference type="Gene3D" id="1.10.490.10">
    <property type="entry name" value="Globins"/>
    <property type="match status" value="1"/>
</dbReference>
<dbReference type="GO" id="GO:0019825">
    <property type="term" value="F:oxygen binding"/>
    <property type="evidence" value="ECO:0007669"/>
    <property type="project" value="InterPro"/>
</dbReference>
<dbReference type="Proteomes" id="UP000186817">
    <property type="component" value="Unassembled WGS sequence"/>
</dbReference>
<gene>
    <name evidence="3" type="ORF">AK812_SmicGene30937</name>
</gene>
<dbReference type="EMBL" id="LSRX01000842">
    <property type="protein sequence ID" value="OLP87793.1"/>
    <property type="molecule type" value="Genomic_DNA"/>
</dbReference>
<protein>
    <recommendedName>
        <fullName evidence="2">Globin domain-containing protein</fullName>
    </recommendedName>
</protein>
<dbReference type="CDD" id="cd01040">
    <property type="entry name" value="Mb-like"/>
    <property type="match status" value="1"/>
</dbReference>
<feature type="region of interest" description="Disordered" evidence="1">
    <location>
        <begin position="985"/>
        <end position="1016"/>
    </location>
</feature>
<sequence length="1016" mass="115274">MEEASKLLSTIDLDDYTIKEVQNGWETTEKRLGGPKMAGEEVFGKLKAELPRTGGMLKRSSTVWHLLNELLQSLSDPKVVQKKLEYIALRHMNADITTADVEVFKGILLEVCASKLGGLMTPEFQFGLGQIIVAVGTSLAKMHEHYAQRLKLLTECWKEVNVTEDDEANENAEEQHEHAQGHAEGHEDAQQDQSDAALNNMEKGENDAHGQWRKDDNMNIPKTFAAMARFNAAVMGTGDRMWFADLLYSMESLVPHIGNIDRVQEECDVLTLTLAKYEKVNLKEFRSVMFASLRSLLPSSWCLEHENAWSWFWSIVEKQVEEKRAIASHHNQCLKSFLARMDEEATNTFKLKVFDTFFANCEESQLYLRAANKRLMYIMGRILTIMGDIYSKTHQDVELACMACWLLNGAVIDSLRSSRCLDWVYFTRVMASLRSLSLSQLEAPTPLRTALGKRLNSEFAGVDEGIVHPWYDGRPRLETYPEESTVSLQAMLCMKEACPDETLYDGLWWTLDLIGRIFIRTLAEGSTPVIIAINKNTSKELKAAVANAPRGEREVILLKVQVGNESMSPLIWAIEKGALESAGAILKDLLTMRADRGRYYYGMATWAEELEAVQKQQAPSLLATLLDGLIWRSKNVKEGMRRVNYYISSMLVSDEGLLTKLLSWQVTLVVFCLAEQYGIVTTDVHSHERFTVIACFADLQQRTNWQMKRLTWCVHVPAYLLQPLSFQLWTFSTSWKHGEAFGWYLVGPVRDVEMSCKILYFRDLYSAGRQEAVKRSRTRQEMIEAILILLLLCRSNGTRFMIAESLRDFFGWPLAFESMLSMAFNTYGGNNYEEISVADEPLLKWNLMVAQLCQRYNDIFHDARGNARLQHCGKQTRGINIYETSMPLISKNRWARFVESLRLGEACELDEGDNGPRGAVPTVENPYDYLQYPAVELDRVQRYGGSPTAGSLVEKCFRMTKAKFEEMDRLMVDMAVKLGVRSASLSGSGTENASHASQHKEELENDASLGDLVDQV</sequence>
<dbReference type="OMA" id="GTENASH"/>
<comment type="caution">
    <text evidence="3">The sequence shown here is derived from an EMBL/GenBank/DDBJ whole genome shotgun (WGS) entry which is preliminary data.</text>
</comment>
<dbReference type="Pfam" id="PF00042">
    <property type="entry name" value="Globin"/>
    <property type="match status" value="1"/>
</dbReference>
<feature type="domain" description="Globin" evidence="2">
    <location>
        <begin position="42"/>
        <end position="123"/>
    </location>
</feature>
<accession>A0A1Q9CXY0</accession>
<dbReference type="SUPFAM" id="SSF46458">
    <property type="entry name" value="Globin-like"/>
    <property type="match status" value="1"/>
</dbReference>
<feature type="compositionally biased region" description="Polar residues" evidence="1">
    <location>
        <begin position="985"/>
        <end position="996"/>
    </location>
</feature>
<proteinExistence type="predicted"/>
<dbReference type="InterPro" id="IPR000971">
    <property type="entry name" value="Globin"/>
</dbReference>
<dbReference type="InterPro" id="IPR009050">
    <property type="entry name" value="Globin-like_sf"/>
</dbReference>
<feature type="compositionally biased region" description="Basic and acidic residues" evidence="1">
    <location>
        <begin position="173"/>
        <end position="189"/>
    </location>
</feature>
<dbReference type="OrthoDB" id="436496at2759"/>
<dbReference type="AlphaFoldDB" id="A0A1Q9CXY0"/>
<feature type="region of interest" description="Disordered" evidence="1">
    <location>
        <begin position="166"/>
        <end position="194"/>
    </location>
</feature>